<name>A0AAV4JRK1_9GAST</name>
<protein>
    <submittedName>
        <fullName evidence="2">WD repeat-containing protein 93</fullName>
    </submittedName>
</protein>
<dbReference type="InterPro" id="IPR036322">
    <property type="entry name" value="WD40_repeat_dom_sf"/>
</dbReference>
<dbReference type="InterPro" id="IPR049547">
    <property type="entry name" value="WDR93_beta-prop"/>
</dbReference>
<evidence type="ECO:0000256" key="1">
    <source>
        <dbReference type="SAM" id="MobiDB-lite"/>
    </source>
</evidence>
<dbReference type="SUPFAM" id="SSF50978">
    <property type="entry name" value="WD40 repeat-like"/>
    <property type="match status" value="1"/>
</dbReference>
<comment type="caution">
    <text evidence="2">The sequence shown here is derived from an EMBL/GenBank/DDBJ whole genome shotgun (WGS) entry which is preliminary data.</text>
</comment>
<dbReference type="EMBL" id="BMAT01014007">
    <property type="protein sequence ID" value="GFS24759.1"/>
    <property type="molecule type" value="Genomic_DNA"/>
</dbReference>
<dbReference type="InterPro" id="IPR015943">
    <property type="entry name" value="WD40/YVTN_repeat-like_dom_sf"/>
</dbReference>
<dbReference type="Pfam" id="PF21030">
    <property type="entry name" value="WDR93"/>
    <property type="match status" value="1"/>
</dbReference>
<gene>
    <name evidence="2" type="ORF">ElyMa_007011300</name>
</gene>
<accession>A0AAV4JRK1</accession>
<feature type="region of interest" description="Disordered" evidence="1">
    <location>
        <begin position="58"/>
        <end position="93"/>
    </location>
</feature>
<evidence type="ECO:0000313" key="2">
    <source>
        <dbReference type="EMBL" id="GFS24759.1"/>
    </source>
</evidence>
<reference evidence="2 3" key="1">
    <citation type="journal article" date="2021" name="Elife">
        <title>Chloroplast acquisition without the gene transfer in kleptoplastic sea slugs, Plakobranchus ocellatus.</title>
        <authorList>
            <person name="Maeda T."/>
            <person name="Takahashi S."/>
            <person name="Yoshida T."/>
            <person name="Shimamura S."/>
            <person name="Takaki Y."/>
            <person name="Nagai Y."/>
            <person name="Toyoda A."/>
            <person name="Suzuki Y."/>
            <person name="Arimoto A."/>
            <person name="Ishii H."/>
            <person name="Satoh N."/>
            <person name="Nishiyama T."/>
            <person name="Hasebe M."/>
            <person name="Maruyama T."/>
            <person name="Minagawa J."/>
            <person name="Obokata J."/>
            <person name="Shigenobu S."/>
        </authorList>
    </citation>
    <scope>NUCLEOTIDE SEQUENCE [LARGE SCALE GENOMIC DNA]</scope>
</reference>
<proteinExistence type="predicted"/>
<dbReference type="AlphaFoldDB" id="A0AAV4JRK1"/>
<feature type="compositionally biased region" description="Basic and acidic residues" evidence="1">
    <location>
        <begin position="63"/>
        <end position="79"/>
    </location>
</feature>
<organism evidence="2 3">
    <name type="scientific">Elysia marginata</name>
    <dbReference type="NCBI Taxonomy" id="1093978"/>
    <lineage>
        <taxon>Eukaryota</taxon>
        <taxon>Metazoa</taxon>
        <taxon>Spiralia</taxon>
        <taxon>Lophotrochozoa</taxon>
        <taxon>Mollusca</taxon>
        <taxon>Gastropoda</taxon>
        <taxon>Heterobranchia</taxon>
        <taxon>Euthyneura</taxon>
        <taxon>Panpulmonata</taxon>
        <taxon>Sacoglossa</taxon>
        <taxon>Placobranchoidea</taxon>
        <taxon>Plakobranchidae</taxon>
        <taxon>Elysia</taxon>
    </lineage>
</organism>
<keyword evidence="3" id="KW-1185">Reference proteome</keyword>
<sequence length="607" mass="67731">MNENAPESTSKILCQKCEASKKGDYVATVFENTTTKEIWLEVHKLPVESWLSELESLGAAANKQKDEENKDEGKEKPVTEGDESMPASEPQQTNLVEKASFEKLGVKFSLPNTVLKIKPPPEQSLPGNSSSSIASALTKVDTGDVLGTGLHHVLSPAHLDNRDQIFNHKHEQHLKYLPSEKEELVVQATFHFLCASSMMSLGLDQSPSNDRPVSLAVWWAGTPHLSQYSLTKSGGKDLEFKPDIVWPFTSTITCSTTSDCTSYMAVGLENGNVVLWNRQIGLCKAVLSASSKSAVKSVHFLDPCLFPLDTPHYPPYPSSAATFLLAECADGSQALFDTCDGSQQIPRCVAEIPEHDEDKQNLLQVIPALPELMVYTQKDRNMYIKDIGTGAALCQIGLPATHTVQNPWDPIFAIGGDGQILYLKGEGTEIDEEGETKDISGVFMYHLRSYPQLDRYWNQGYKGKGLMVYTTAEQRISPLMQERMQQQALRKPRLQQRWSQLSSELDVIQVARQAPLNSMRITTRLLQTLQLPSPRLSLFIHGDWRQCVMGPLRRTKPRGENIKDGHLKNRHIDQLTRPIVCCKIHGVYGVVTSYVIAVHAQGRWCWH</sequence>
<dbReference type="Proteomes" id="UP000762676">
    <property type="component" value="Unassembled WGS sequence"/>
</dbReference>
<evidence type="ECO:0000313" key="3">
    <source>
        <dbReference type="Proteomes" id="UP000762676"/>
    </source>
</evidence>
<dbReference type="Gene3D" id="2.130.10.10">
    <property type="entry name" value="YVTN repeat-like/Quinoprotein amine dehydrogenase"/>
    <property type="match status" value="1"/>
</dbReference>